<keyword evidence="2" id="KW-1185">Reference proteome</keyword>
<reference evidence="1 2" key="1">
    <citation type="submission" date="2019-11" db="EMBL/GenBank/DDBJ databases">
        <title>Whole genome sequence of Oryza granulata.</title>
        <authorList>
            <person name="Li W."/>
        </authorList>
    </citation>
    <scope>NUCLEOTIDE SEQUENCE [LARGE SCALE GENOMIC DNA]</scope>
    <source>
        <strain evidence="2">cv. Menghai</strain>
        <tissue evidence="1">Leaf</tissue>
    </source>
</reference>
<gene>
    <name evidence="1" type="ORF">E2562_021495</name>
</gene>
<organism evidence="1 2">
    <name type="scientific">Oryza meyeriana var. granulata</name>
    <dbReference type="NCBI Taxonomy" id="110450"/>
    <lineage>
        <taxon>Eukaryota</taxon>
        <taxon>Viridiplantae</taxon>
        <taxon>Streptophyta</taxon>
        <taxon>Embryophyta</taxon>
        <taxon>Tracheophyta</taxon>
        <taxon>Spermatophyta</taxon>
        <taxon>Magnoliopsida</taxon>
        <taxon>Liliopsida</taxon>
        <taxon>Poales</taxon>
        <taxon>Poaceae</taxon>
        <taxon>BOP clade</taxon>
        <taxon>Oryzoideae</taxon>
        <taxon>Oryzeae</taxon>
        <taxon>Oryzinae</taxon>
        <taxon>Oryza</taxon>
        <taxon>Oryza meyeriana</taxon>
    </lineage>
</organism>
<name>A0A6G1DZQ1_9ORYZ</name>
<protein>
    <submittedName>
        <fullName evidence="1">Uncharacterized protein</fullName>
    </submittedName>
</protein>
<dbReference type="AlphaFoldDB" id="A0A6G1DZQ1"/>
<evidence type="ECO:0000313" key="2">
    <source>
        <dbReference type="Proteomes" id="UP000479710"/>
    </source>
</evidence>
<accession>A0A6G1DZQ1</accession>
<dbReference type="EMBL" id="SPHZ02000005">
    <property type="protein sequence ID" value="KAF0917826.1"/>
    <property type="molecule type" value="Genomic_DNA"/>
</dbReference>
<proteinExistence type="predicted"/>
<dbReference type="Proteomes" id="UP000479710">
    <property type="component" value="Unassembled WGS sequence"/>
</dbReference>
<evidence type="ECO:0000313" key="1">
    <source>
        <dbReference type="EMBL" id="KAF0917826.1"/>
    </source>
</evidence>
<comment type="caution">
    <text evidence="1">The sequence shown here is derived from an EMBL/GenBank/DDBJ whole genome shotgun (WGS) entry which is preliminary data.</text>
</comment>
<sequence>MAVLELGFSVEVEVSRFWKRANLGAQWNIINKKMSNGVPVDNWTCSGSSSSQRPVTQETLMKDNTMAHVALEVEP</sequence>